<feature type="domain" description="YdhG-like" evidence="1">
    <location>
        <begin position="19"/>
        <end position="110"/>
    </location>
</feature>
<sequence>MDKPKDIDDYIAGFPDDVQKLLQEVRKIVQKSAPEAIEKISYGMPAFTLNGNLVYFAAFKNHIGFYALPSGNKAFQEELSAYKTGKGSIQFPFDKPLPVKLIQKIVKFRIAENDEKAKLKKKK</sequence>
<dbReference type="EMBL" id="JBBYHR010000003">
    <property type="protein sequence ID" value="MEL1243790.1"/>
    <property type="molecule type" value="Genomic_DNA"/>
</dbReference>
<comment type="caution">
    <text evidence="2">The sequence shown here is derived from an EMBL/GenBank/DDBJ whole genome shotgun (WGS) entry which is preliminary data.</text>
</comment>
<dbReference type="Gene3D" id="3.90.1150.200">
    <property type="match status" value="1"/>
</dbReference>
<proteinExistence type="predicted"/>
<evidence type="ECO:0000259" key="1">
    <source>
        <dbReference type="Pfam" id="PF08818"/>
    </source>
</evidence>
<dbReference type="InterPro" id="IPR014922">
    <property type="entry name" value="YdhG-like"/>
</dbReference>
<gene>
    <name evidence="2" type="ORF">AAEO56_05910</name>
</gene>
<evidence type="ECO:0000313" key="3">
    <source>
        <dbReference type="Proteomes" id="UP001464555"/>
    </source>
</evidence>
<organism evidence="2 3">
    <name type="scientific">Flavobacterium arundinis</name>
    <dbReference type="NCBI Taxonomy" id="3139143"/>
    <lineage>
        <taxon>Bacteria</taxon>
        <taxon>Pseudomonadati</taxon>
        <taxon>Bacteroidota</taxon>
        <taxon>Flavobacteriia</taxon>
        <taxon>Flavobacteriales</taxon>
        <taxon>Flavobacteriaceae</taxon>
        <taxon>Flavobacterium</taxon>
    </lineage>
</organism>
<accession>A0ABU9HV60</accession>
<reference evidence="2 3" key="1">
    <citation type="submission" date="2024-04" db="EMBL/GenBank/DDBJ databases">
        <title>Flavobacterium sp. DGU11 16S ribosomal RNA gene Genome sequencing and assembly.</title>
        <authorList>
            <person name="Park S."/>
        </authorList>
    </citation>
    <scope>NUCLEOTIDE SEQUENCE [LARGE SCALE GENOMIC DNA]</scope>
    <source>
        <strain evidence="2 3">DGU11</strain>
    </source>
</reference>
<protein>
    <submittedName>
        <fullName evidence="2">DUF1801 domain-containing protein</fullName>
    </submittedName>
</protein>
<dbReference type="RefSeq" id="WP_341696109.1">
    <property type="nucleotide sequence ID" value="NZ_JBBYHR010000003.1"/>
</dbReference>
<evidence type="ECO:0000313" key="2">
    <source>
        <dbReference type="EMBL" id="MEL1243790.1"/>
    </source>
</evidence>
<name>A0ABU9HV60_9FLAO</name>
<keyword evidence="3" id="KW-1185">Reference proteome</keyword>
<dbReference type="Proteomes" id="UP001464555">
    <property type="component" value="Unassembled WGS sequence"/>
</dbReference>
<dbReference type="Pfam" id="PF08818">
    <property type="entry name" value="DUF1801"/>
    <property type="match status" value="1"/>
</dbReference>
<dbReference type="SUPFAM" id="SSF159888">
    <property type="entry name" value="YdhG-like"/>
    <property type="match status" value="1"/>
</dbReference>